<feature type="signal peptide" evidence="1">
    <location>
        <begin position="1"/>
        <end position="18"/>
    </location>
</feature>
<keyword evidence="1" id="KW-0732">Signal</keyword>
<comment type="caution">
    <text evidence="2">The sequence shown here is derived from an EMBL/GenBank/DDBJ whole genome shotgun (WGS) entry which is preliminary data.</text>
</comment>
<dbReference type="Proteomes" id="UP001175211">
    <property type="component" value="Unassembled WGS sequence"/>
</dbReference>
<reference evidence="2" key="1">
    <citation type="submission" date="2023-06" db="EMBL/GenBank/DDBJ databases">
        <authorList>
            <consortium name="Lawrence Berkeley National Laboratory"/>
            <person name="Ahrendt S."/>
            <person name="Sahu N."/>
            <person name="Indic B."/>
            <person name="Wong-Bajracharya J."/>
            <person name="Merenyi Z."/>
            <person name="Ke H.-M."/>
            <person name="Monk M."/>
            <person name="Kocsube S."/>
            <person name="Drula E."/>
            <person name="Lipzen A."/>
            <person name="Balint B."/>
            <person name="Henrissat B."/>
            <person name="Andreopoulos B."/>
            <person name="Martin F.M."/>
            <person name="Harder C.B."/>
            <person name="Rigling D."/>
            <person name="Ford K.L."/>
            <person name="Foster G.D."/>
            <person name="Pangilinan J."/>
            <person name="Papanicolaou A."/>
            <person name="Barry K."/>
            <person name="LaButti K."/>
            <person name="Viragh M."/>
            <person name="Koriabine M."/>
            <person name="Yan M."/>
            <person name="Riley R."/>
            <person name="Champramary S."/>
            <person name="Plett K.L."/>
            <person name="Tsai I.J."/>
            <person name="Slot J."/>
            <person name="Sipos G."/>
            <person name="Plett J."/>
            <person name="Nagy L.G."/>
            <person name="Grigoriev I.V."/>
        </authorList>
    </citation>
    <scope>NUCLEOTIDE SEQUENCE</scope>
    <source>
        <strain evidence="2">CCBAS 213</strain>
    </source>
</reference>
<gene>
    <name evidence="2" type="ORF">EV420DRAFT_1569755</name>
</gene>
<accession>A0AA39JR91</accession>
<name>A0AA39JR91_ARMTA</name>
<sequence length="74" mass="8542">MLLRHFCNFLLLPAFTSAHRCDLHLSLEKEQARQVPVSNPVYYLPASVDLRTKVFVSRRASTWQEGFFTNKATS</sequence>
<dbReference type="EMBL" id="JAUEPS010000046">
    <property type="protein sequence ID" value="KAK0446520.1"/>
    <property type="molecule type" value="Genomic_DNA"/>
</dbReference>
<protein>
    <recommendedName>
        <fullName evidence="4">Secreted protein</fullName>
    </recommendedName>
</protein>
<proteinExistence type="predicted"/>
<dbReference type="RefSeq" id="XP_060325869.1">
    <property type="nucleotide sequence ID" value="XM_060474235.1"/>
</dbReference>
<dbReference type="GeneID" id="85357783"/>
<keyword evidence="3" id="KW-1185">Reference proteome</keyword>
<evidence type="ECO:0000256" key="1">
    <source>
        <dbReference type="SAM" id="SignalP"/>
    </source>
</evidence>
<feature type="chain" id="PRO_5041402951" description="Secreted protein" evidence="1">
    <location>
        <begin position="19"/>
        <end position="74"/>
    </location>
</feature>
<evidence type="ECO:0008006" key="4">
    <source>
        <dbReference type="Google" id="ProtNLM"/>
    </source>
</evidence>
<dbReference type="AlphaFoldDB" id="A0AA39JR91"/>
<evidence type="ECO:0000313" key="2">
    <source>
        <dbReference type="EMBL" id="KAK0446520.1"/>
    </source>
</evidence>
<evidence type="ECO:0000313" key="3">
    <source>
        <dbReference type="Proteomes" id="UP001175211"/>
    </source>
</evidence>
<organism evidence="2 3">
    <name type="scientific">Armillaria tabescens</name>
    <name type="common">Ringless honey mushroom</name>
    <name type="synonym">Agaricus tabescens</name>
    <dbReference type="NCBI Taxonomy" id="1929756"/>
    <lineage>
        <taxon>Eukaryota</taxon>
        <taxon>Fungi</taxon>
        <taxon>Dikarya</taxon>
        <taxon>Basidiomycota</taxon>
        <taxon>Agaricomycotina</taxon>
        <taxon>Agaricomycetes</taxon>
        <taxon>Agaricomycetidae</taxon>
        <taxon>Agaricales</taxon>
        <taxon>Marasmiineae</taxon>
        <taxon>Physalacriaceae</taxon>
        <taxon>Desarmillaria</taxon>
    </lineage>
</organism>